<accession>A0AAV0RP41</accession>
<name>A0AAV0RP41_9ROSI</name>
<proteinExistence type="predicted"/>
<dbReference type="Proteomes" id="UP001154282">
    <property type="component" value="Unassembled WGS sequence"/>
</dbReference>
<comment type="caution">
    <text evidence="2">The sequence shown here is derived from an EMBL/GenBank/DDBJ whole genome shotgun (WGS) entry which is preliminary data.</text>
</comment>
<evidence type="ECO:0000256" key="1">
    <source>
        <dbReference type="SAM" id="MobiDB-lite"/>
    </source>
</evidence>
<dbReference type="EMBL" id="CAMGYJ010000011">
    <property type="protein sequence ID" value="CAI0559205.1"/>
    <property type="molecule type" value="Genomic_DNA"/>
</dbReference>
<feature type="region of interest" description="Disordered" evidence="1">
    <location>
        <begin position="94"/>
        <end position="121"/>
    </location>
</feature>
<gene>
    <name evidence="2" type="ORF">LITE_LOCUS49108</name>
</gene>
<organism evidence="2 3">
    <name type="scientific">Linum tenue</name>
    <dbReference type="NCBI Taxonomy" id="586396"/>
    <lineage>
        <taxon>Eukaryota</taxon>
        <taxon>Viridiplantae</taxon>
        <taxon>Streptophyta</taxon>
        <taxon>Embryophyta</taxon>
        <taxon>Tracheophyta</taxon>
        <taxon>Spermatophyta</taxon>
        <taxon>Magnoliopsida</taxon>
        <taxon>eudicotyledons</taxon>
        <taxon>Gunneridae</taxon>
        <taxon>Pentapetalae</taxon>
        <taxon>rosids</taxon>
        <taxon>fabids</taxon>
        <taxon>Malpighiales</taxon>
        <taxon>Linaceae</taxon>
        <taxon>Linum</taxon>
    </lineage>
</organism>
<dbReference type="AlphaFoldDB" id="A0AAV0RP41"/>
<evidence type="ECO:0000313" key="3">
    <source>
        <dbReference type="Proteomes" id="UP001154282"/>
    </source>
</evidence>
<reference evidence="2" key="1">
    <citation type="submission" date="2022-08" db="EMBL/GenBank/DDBJ databases">
        <authorList>
            <person name="Gutierrez-Valencia J."/>
        </authorList>
    </citation>
    <scope>NUCLEOTIDE SEQUENCE</scope>
</reference>
<evidence type="ECO:0000313" key="2">
    <source>
        <dbReference type="EMBL" id="CAI0559205.1"/>
    </source>
</evidence>
<keyword evidence="3" id="KW-1185">Reference proteome</keyword>
<protein>
    <submittedName>
        <fullName evidence="2">Uncharacterized protein</fullName>
    </submittedName>
</protein>
<feature type="compositionally biased region" description="Basic and acidic residues" evidence="1">
    <location>
        <begin position="103"/>
        <end position="121"/>
    </location>
</feature>
<sequence length="121" mass="13818">MSKRTDELKEGNKGSRRGGVLVEMLLKRVGAEANKDVREEQDIRLRARFHTITSSLGLQKMITELDGGGFKEFLEMNTQEVGSEEAMVNVRAGSCSPWTTSKATDRLPRRVPQDDRRRRRR</sequence>